<evidence type="ECO:0000313" key="6">
    <source>
        <dbReference type="Proteomes" id="UP000283269"/>
    </source>
</evidence>
<feature type="compositionally biased region" description="Polar residues" evidence="2">
    <location>
        <begin position="281"/>
        <end position="291"/>
    </location>
</feature>
<dbReference type="AlphaFoldDB" id="A0A409WLI9"/>
<dbReference type="Pfam" id="PF08729">
    <property type="entry name" value="HUN"/>
    <property type="match status" value="1"/>
</dbReference>
<protein>
    <recommendedName>
        <fullName evidence="7">Ubinuclein middle domain-containing protein</fullName>
    </recommendedName>
</protein>
<dbReference type="InterPro" id="IPR026947">
    <property type="entry name" value="UBN_middle_dom"/>
</dbReference>
<accession>A0A409WLI9</accession>
<feature type="region of interest" description="Disordered" evidence="2">
    <location>
        <begin position="1"/>
        <end position="225"/>
    </location>
</feature>
<feature type="compositionally biased region" description="Gly residues" evidence="2">
    <location>
        <begin position="571"/>
        <end position="585"/>
    </location>
</feature>
<comment type="caution">
    <text evidence="5">The sequence shown here is derived from an EMBL/GenBank/DDBJ whole genome shotgun (WGS) entry which is preliminary data.</text>
</comment>
<dbReference type="OrthoDB" id="5576775at2759"/>
<feature type="compositionally biased region" description="Low complexity" evidence="2">
    <location>
        <begin position="22"/>
        <end position="113"/>
    </location>
</feature>
<feature type="compositionally biased region" description="Basic and acidic residues" evidence="2">
    <location>
        <begin position="153"/>
        <end position="162"/>
    </location>
</feature>
<feature type="compositionally biased region" description="Low complexity" evidence="2">
    <location>
        <begin position="306"/>
        <end position="321"/>
    </location>
</feature>
<feature type="region of interest" description="Disordered" evidence="2">
    <location>
        <begin position="250"/>
        <end position="380"/>
    </location>
</feature>
<feature type="domain" description="Hpc2-related" evidence="3">
    <location>
        <begin position="207"/>
        <end position="254"/>
    </location>
</feature>
<dbReference type="InterPro" id="IPR051425">
    <property type="entry name" value="Formin_Homology"/>
</dbReference>
<feature type="domain" description="Ubinuclein middle" evidence="4">
    <location>
        <begin position="480"/>
        <end position="687"/>
    </location>
</feature>
<feature type="compositionally biased region" description="Low complexity" evidence="2">
    <location>
        <begin position="334"/>
        <end position="350"/>
    </location>
</feature>
<reference evidence="5 6" key="1">
    <citation type="journal article" date="2018" name="Evol. Lett.">
        <title>Horizontal gene cluster transfer increased hallucinogenic mushroom diversity.</title>
        <authorList>
            <person name="Reynolds H.T."/>
            <person name="Vijayakumar V."/>
            <person name="Gluck-Thaler E."/>
            <person name="Korotkin H.B."/>
            <person name="Matheny P.B."/>
            <person name="Slot J.C."/>
        </authorList>
    </citation>
    <scope>NUCLEOTIDE SEQUENCE [LARGE SCALE GENOMIC DNA]</scope>
    <source>
        <strain evidence="5 6">2631</strain>
    </source>
</reference>
<dbReference type="InterPro" id="IPR014840">
    <property type="entry name" value="HRD"/>
</dbReference>
<evidence type="ECO:0000313" key="5">
    <source>
        <dbReference type="EMBL" id="PPQ79331.1"/>
    </source>
</evidence>
<evidence type="ECO:0000259" key="3">
    <source>
        <dbReference type="Pfam" id="PF08729"/>
    </source>
</evidence>
<feature type="compositionally biased region" description="Basic and acidic residues" evidence="2">
    <location>
        <begin position="190"/>
        <end position="204"/>
    </location>
</feature>
<feature type="region of interest" description="Disordered" evidence="2">
    <location>
        <begin position="531"/>
        <end position="621"/>
    </location>
</feature>
<evidence type="ECO:0008006" key="7">
    <source>
        <dbReference type="Google" id="ProtNLM"/>
    </source>
</evidence>
<feature type="compositionally biased region" description="Basic and acidic residues" evidence="2">
    <location>
        <begin position="597"/>
        <end position="613"/>
    </location>
</feature>
<name>A0A409WLI9_PSICY</name>
<evidence type="ECO:0000259" key="4">
    <source>
        <dbReference type="Pfam" id="PF14075"/>
    </source>
</evidence>
<dbReference type="Proteomes" id="UP000283269">
    <property type="component" value="Unassembled WGS sequence"/>
</dbReference>
<feature type="compositionally biased region" description="Polar residues" evidence="2">
    <location>
        <begin position="323"/>
        <end position="333"/>
    </location>
</feature>
<dbReference type="PANTHER" id="PTHR45725:SF18">
    <property type="entry name" value="ORC1-LIKE AAA ATPASE DOMAIN-CONTAINING PROTEIN"/>
    <property type="match status" value="1"/>
</dbReference>
<feature type="compositionally biased region" description="Pro residues" evidence="2">
    <location>
        <begin position="121"/>
        <end position="133"/>
    </location>
</feature>
<feature type="compositionally biased region" description="Acidic residues" evidence="2">
    <location>
        <begin position="180"/>
        <end position="189"/>
    </location>
</feature>
<keyword evidence="6" id="KW-1185">Reference proteome</keyword>
<keyword evidence="1" id="KW-0597">Phosphoprotein</keyword>
<dbReference type="InParanoid" id="A0A409WLI9"/>
<organism evidence="5 6">
    <name type="scientific">Psilocybe cyanescens</name>
    <dbReference type="NCBI Taxonomy" id="93625"/>
    <lineage>
        <taxon>Eukaryota</taxon>
        <taxon>Fungi</taxon>
        <taxon>Dikarya</taxon>
        <taxon>Basidiomycota</taxon>
        <taxon>Agaricomycotina</taxon>
        <taxon>Agaricomycetes</taxon>
        <taxon>Agaricomycetidae</taxon>
        <taxon>Agaricales</taxon>
        <taxon>Agaricineae</taxon>
        <taxon>Strophariaceae</taxon>
        <taxon>Psilocybe</taxon>
    </lineage>
</organism>
<evidence type="ECO:0000256" key="1">
    <source>
        <dbReference type="ARBA" id="ARBA00022553"/>
    </source>
</evidence>
<proteinExistence type="predicted"/>
<dbReference type="STRING" id="93625.A0A409WLI9"/>
<dbReference type="PANTHER" id="PTHR45725">
    <property type="entry name" value="FORMIN HOMOLOGY 2 FAMILY MEMBER"/>
    <property type="match status" value="1"/>
</dbReference>
<dbReference type="Pfam" id="PF14075">
    <property type="entry name" value="UBN_AB"/>
    <property type="match status" value="1"/>
</dbReference>
<evidence type="ECO:0000256" key="2">
    <source>
        <dbReference type="SAM" id="MobiDB-lite"/>
    </source>
</evidence>
<sequence length="707" mass="74963">MPSDVEMHASSPDIHLTPPPSSAATSRRSSVVHAVPVHHSGSAISIPLLVHSPSPSPSHDATIPAASSSTSGTAAPVVADSASASAPAPAAAPSPATKTPSSSSAKPASSAKPRSTKPPKPRSPSPSPPPPVIPLQTIRLDIRLGGPSNYEVDIARQAKDTGQRPPTPPPVVKHAVADSSDSEDDEDDKDKDKDKNKAGEDPKSKTKKRKKKNAAAEYYDTTDPFIDDSELALDERQFFAQTKQQGFYVSSGEVALLKDKTPKKPKSKKISFATGLHPSLSAANLTSTKSTEGTRDAPIAVDGDPSSSSTANANAGTSISAPVGNSSTSASLKSSGPPNTSTTSASASGPDLPHLSILPTASAPAPGAQKRKRQNSIITETGKRKKVVDETLFHPDLQAALRELKALIQRESWENKGKFPPALKPALSRLAVLAIRLDEYDDDFFSLMPIYDDGAWFCPLLAYMLPPSHPPSVSCPHTQKLIKRTVFPDHLALLTERQDVLLAQLKQLATEGFAKAEEEWEKSVVAWDRRQEKMRGEAAEASGTGGEGSGRGTASAAPTRHGTEEMDVDGEGAGAGGGGGGGGGLPPFPALAQDGEGAGKDKDKDKDKDKEHANNPPAKRYRMTDQMKSIVWELVLLSNECCRLENEKNSLEGSVIQISDQGLRKVLYQKIVSAYPDGWMSSGQISRDVSAMKKKLEREAMEQENDD</sequence>
<dbReference type="EMBL" id="NHYD01003377">
    <property type="protein sequence ID" value="PPQ79331.1"/>
    <property type="molecule type" value="Genomic_DNA"/>
</dbReference>
<gene>
    <name evidence="5" type="ORF">CVT25_002561</name>
</gene>